<evidence type="ECO:0000313" key="3">
    <source>
        <dbReference type="Proteomes" id="UP000586976"/>
    </source>
</evidence>
<organism evidence="2 3">
    <name type="scientific">Streptomyces himalayensis subsp. aureolus</name>
    <dbReference type="NCBI Taxonomy" id="2758039"/>
    <lineage>
        <taxon>Bacteria</taxon>
        <taxon>Bacillati</taxon>
        <taxon>Actinomycetota</taxon>
        <taxon>Actinomycetes</taxon>
        <taxon>Kitasatosporales</taxon>
        <taxon>Streptomycetaceae</taxon>
        <taxon>Streptomyces</taxon>
        <taxon>Streptomyces himalayensis</taxon>
    </lineage>
</organism>
<evidence type="ECO:0000313" key="2">
    <source>
        <dbReference type="EMBL" id="MBA4864042.1"/>
    </source>
</evidence>
<feature type="domain" description="DUF317" evidence="1">
    <location>
        <begin position="70"/>
        <end position="129"/>
    </location>
</feature>
<dbReference type="Proteomes" id="UP000586976">
    <property type="component" value="Unassembled WGS sequence"/>
</dbReference>
<gene>
    <name evidence="2" type="ORF">H1V43_22320</name>
</gene>
<accession>A0A7W2D3E1</accession>
<dbReference type="EMBL" id="JACEQY010000025">
    <property type="protein sequence ID" value="MBA4864042.1"/>
    <property type="molecule type" value="Genomic_DNA"/>
</dbReference>
<dbReference type="AlphaFoldDB" id="A0A7W2D3E1"/>
<comment type="caution">
    <text evidence="2">The sequence shown here is derived from an EMBL/GenBank/DDBJ whole genome shotgun (WGS) entry which is preliminary data.</text>
</comment>
<evidence type="ECO:0000259" key="1">
    <source>
        <dbReference type="Pfam" id="PF03771"/>
    </source>
</evidence>
<keyword evidence="3" id="KW-1185">Reference proteome</keyword>
<name>A0A7W2D3E1_9ACTN</name>
<dbReference type="InterPro" id="IPR005523">
    <property type="entry name" value="DUF317_SPDY"/>
</dbReference>
<dbReference type="Pfam" id="PF03771">
    <property type="entry name" value="SPDY"/>
    <property type="match status" value="1"/>
</dbReference>
<proteinExistence type="predicted"/>
<sequence length="136" mass="14348">MSKYGCPKNPGQKGHALLVEHLAAAPLVPVRKATGQDWISADHTAEPVLALLDSLGWSAVSTPEANVHCTSPDGHAYVGWLPEDPTAWERGIVFRVRVTPTDGGTPWEQEFNTDTPAVAVAGFLSGLASAPVRPAS</sequence>
<reference evidence="2 3" key="1">
    <citation type="submission" date="2020-07" db="EMBL/GenBank/DDBJ databases">
        <title>Streptomyces isolated from Indian soil.</title>
        <authorList>
            <person name="Mandal S."/>
            <person name="Maiti P.K."/>
        </authorList>
    </citation>
    <scope>NUCLEOTIDE SEQUENCE [LARGE SCALE GENOMIC DNA]</scope>
    <source>
        <strain evidence="2 3">PSKA54</strain>
    </source>
</reference>
<protein>
    <submittedName>
        <fullName evidence="2">DUF317 domain-containing protein</fullName>
    </submittedName>
</protein>